<evidence type="ECO:0000256" key="3">
    <source>
        <dbReference type="SAM" id="MobiDB-lite"/>
    </source>
</evidence>
<dbReference type="PROSITE" id="PS51450">
    <property type="entry name" value="LRR"/>
    <property type="match status" value="1"/>
</dbReference>
<evidence type="ECO:0000256" key="1">
    <source>
        <dbReference type="ARBA" id="ARBA00022614"/>
    </source>
</evidence>
<gene>
    <name evidence="4" type="ORF">FSP39_015117</name>
</gene>
<dbReference type="InterPro" id="IPR050216">
    <property type="entry name" value="LRR_domain-containing"/>
</dbReference>
<dbReference type="AlphaFoldDB" id="A0AA88Y187"/>
<dbReference type="PANTHER" id="PTHR48051:SF1">
    <property type="entry name" value="RAS SUPPRESSOR PROTEIN 1"/>
    <property type="match status" value="1"/>
</dbReference>
<dbReference type="Proteomes" id="UP001186944">
    <property type="component" value="Unassembled WGS sequence"/>
</dbReference>
<dbReference type="InterPro" id="IPR001611">
    <property type="entry name" value="Leu-rich_rpt"/>
</dbReference>
<reference evidence="4" key="1">
    <citation type="submission" date="2019-08" db="EMBL/GenBank/DDBJ databases">
        <title>The improved chromosome-level genome for the pearl oyster Pinctada fucata martensii using PacBio sequencing and Hi-C.</title>
        <authorList>
            <person name="Zheng Z."/>
        </authorList>
    </citation>
    <scope>NUCLEOTIDE SEQUENCE</scope>
    <source>
        <strain evidence="4">ZZ-2019</strain>
        <tissue evidence="4">Adductor muscle</tissue>
    </source>
</reference>
<dbReference type="InterPro" id="IPR032675">
    <property type="entry name" value="LRR_dom_sf"/>
</dbReference>
<evidence type="ECO:0000313" key="5">
    <source>
        <dbReference type="Proteomes" id="UP001186944"/>
    </source>
</evidence>
<organism evidence="4 5">
    <name type="scientific">Pinctada imbricata</name>
    <name type="common">Atlantic pearl-oyster</name>
    <name type="synonym">Pinctada martensii</name>
    <dbReference type="NCBI Taxonomy" id="66713"/>
    <lineage>
        <taxon>Eukaryota</taxon>
        <taxon>Metazoa</taxon>
        <taxon>Spiralia</taxon>
        <taxon>Lophotrochozoa</taxon>
        <taxon>Mollusca</taxon>
        <taxon>Bivalvia</taxon>
        <taxon>Autobranchia</taxon>
        <taxon>Pteriomorphia</taxon>
        <taxon>Pterioida</taxon>
        <taxon>Pterioidea</taxon>
        <taxon>Pteriidae</taxon>
        <taxon>Pinctada</taxon>
    </lineage>
</organism>
<evidence type="ECO:0000256" key="2">
    <source>
        <dbReference type="ARBA" id="ARBA00022737"/>
    </source>
</evidence>
<sequence>MASRFKRPNPRAGFQQKDDTPSGTVHPSILKQARKSGQLNLSQRNLSTVPDTVWRLNIDVPEEARTVSLDNTEDRWWEQTELTKLILASNLLTELSEDISNFPALTVLDVHDNRLESLPDNLKTLENLVKLDIRTHSLCQIDQPGTPVTGSRGGAEILNDPNFDSDKLVN</sequence>
<evidence type="ECO:0008006" key="6">
    <source>
        <dbReference type="Google" id="ProtNLM"/>
    </source>
</evidence>
<dbReference type="EMBL" id="VSWD01000010">
    <property type="protein sequence ID" value="KAK3090844.1"/>
    <property type="molecule type" value="Genomic_DNA"/>
</dbReference>
<keyword evidence="5" id="KW-1185">Reference proteome</keyword>
<dbReference type="Gene3D" id="3.80.10.10">
    <property type="entry name" value="Ribonuclease Inhibitor"/>
    <property type="match status" value="1"/>
</dbReference>
<dbReference type="SUPFAM" id="SSF52058">
    <property type="entry name" value="L domain-like"/>
    <property type="match status" value="1"/>
</dbReference>
<feature type="region of interest" description="Disordered" evidence="3">
    <location>
        <begin position="1"/>
        <end position="26"/>
    </location>
</feature>
<comment type="caution">
    <text evidence="4">The sequence shown here is derived from an EMBL/GenBank/DDBJ whole genome shotgun (WGS) entry which is preliminary data.</text>
</comment>
<keyword evidence="2" id="KW-0677">Repeat</keyword>
<protein>
    <recommendedName>
        <fullName evidence="6">Leucine-rich repeat-containing protein 40</fullName>
    </recommendedName>
</protein>
<keyword evidence="1" id="KW-0433">Leucine-rich repeat</keyword>
<proteinExistence type="predicted"/>
<accession>A0AA88Y187</accession>
<dbReference type="GO" id="GO:0005737">
    <property type="term" value="C:cytoplasm"/>
    <property type="evidence" value="ECO:0007669"/>
    <property type="project" value="TreeGrafter"/>
</dbReference>
<feature type="region of interest" description="Disordered" evidence="3">
    <location>
        <begin position="142"/>
        <end position="170"/>
    </location>
</feature>
<name>A0AA88Y187_PINIB</name>
<evidence type="ECO:0000313" key="4">
    <source>
        <dbReference type="EMBL" id="KAK3090844.1"/>
    </source>
</evidence>
<dbReference type="PANTHER" id="PTHR48051">
    <property type="match status" value="1"/>
</dbReference>